<comment type="caution">
    <text evidence="1">The sequence shown here is derived from an EMBL/GenBank/DDBJ whole genome shotgun (WGS) entry which is preliminary data.</text>
</comment>
<evidence type="ECO:0000313" key="2">
    <source>
        <dbReference type="Proteomes" id="UP000023152"/>
    </source>
</evidence>
<protein>
    <submittedName>
        <fullName evidence="1">Uncharacterized protein</fullName>
    </submittedName>
</protein>
<sequence length="119" mass="13725">MSSPTPISQDTPANINKCENSECIRTFFFNFKMNIFFKKFLLGVWSPSIELGMNQAMMNEFLKMKEQINHLTQIVAYLCHELKTKQSNVDAQIQHVVGLQSMVFGNHFDTPVLFIVCFL</sequence>
<evidence type="ECO:0000313" key="1">
    <source>
        <dbReference type="EMBL" id="ETO23855.1"/>
    </source>
</evidence>
<gene>
    <name evidence="1" type="ORF">RFI_13314</name>
</gene>
<organism evidence="1 2">
    <name type="scientific">Reticulomyxa filosa</name>
    <dbReference type="NCBI Taxonomy" id="46433"/>
    <lineage>
        <taxon>Eukaryota</taxon>
        <taxon>Sar</taxon>
        <taxon>Rhizaria</taxon>
        <taxon>Retaria</taxon>
        <taxon>Foraminifera</taxon>
        <taxon>Monothalamids</taxon>
        <taxon>Reticulomyxidae</taxon>
        <taxon>Reticulomyxa</taxon>
    </lineage>
</organism>
<dbReference type="Proteomes" id="UP000023152">
    <property type="component" value="Unassembled WGS sequence"/>
</dbReference>
<reference evidence="1 2" key="1">
    <citation type="journal article" date="2013" name="Curr. Biol.">
        <title>The Genome of the Foraminiferan Reticulomyxa filosa.</title>
        <authorList>
            <person name="Glockner G."/>
            <person name="Hulsmann N."/>
            <person name="Schleicher M."/>
            <person name="Noegel A.A."/>
            <person name="Eichinger L."/>
            <person name="Gallinger C."/>
            <person name="Pawlowski J."/>
            <person name="Sierra R."/>
            <person name="Euteneuer U."/>
            <person name="Pillet L."/>
            <person name="Moustafa A."/>
            <person name="Platzer M."/>
            <person name="Groth M."/>
            <person name="Szafranski K."/>
            <person name="Schliwa M."/>
        </authorList>
    </citation>
    <scope>NUCLEOTIDE SEQUENCE [LARGE SCALE GENOMIC DNA]</scope>
</reference>
<dbReference type="EMBL" id="ASPP01009659">
    <property type="protein sequence ID" value="ETO23855.1"/>
    <property type="molecule type" value="Genomic_DNA"/>
</dbReference>
<keyword evidence="2" id="KW-1185">Reference proteome</keyword>
<dbReference type="AlphaFoldDB" id="X6NC37"/>
<accession>X6NC37</accession>
<name>X6NC37_RETFI</name>
<proteinExistence type="predicted"/>